<evidence type="ECO:0000256" key="1">
    <source>
        <dbReference type="SAM" id="MobiDB-lite"/>
    </source>
</evidence>
<keyword evidence="2" id="KW-1133">Transmembrane helix</keyword>
<keyword evidence="4" id="KW-1185">Reference proteome</keyword>
<feature type="transmembrane region" description="Helical" evidence="2">
    <location>
        <begin position="37"/>
        <end position="55"/>
    </location>
</feature>
<dbReference type="EMBL" id="CM000761">
    <property type="protein sequence ID" value="OQU89438.1"/>
    <property type="molecule type" value="Genomic_DNA"/>
</dbReference>
<protein>
    <submittedName>
        <fullName evidence="3">Uncharacterized protein</fullName>
    </submittedName>
</protein>
<reference evidence="4" key="2">
    <citation type="journal article" date="2018" name="Plant J.">
        <title>The Sorghum bicolor reference genome: improved assembly, gene annotations, a transcriptome atlas, and signatures of genome organization.</title>
        <authorList>
            <person name="McCormick R.F."/>
            <person name="Truong S.K."/>
            <person name="Sreedasyam A."/>
            <person name="Jenkins J."/>
            <person name="Shu S."/>
            <person name="Sims D."/>
            <person name="Kennedy M."/>
            <person name="Amirebrahimi M."/>
            <person name="Weers B.D."/>
            <person name="McKinley B."/>
            <person name="Mattison A."/>
            <person name="Morishige D.T."/>
            <person name="Grimwood J."/>
            <person name="Schmutz J."/>
            <person name="Mullet J.E."/>
        </authorList>
    </citation>
    <scope>NUCLEOTIDE SEQUENCE [LARGE SCALE GENOMIC DNA]</scope>
    <source>
        <strain evidence="4">cv. BTx623</strain>
    </source>
</reference>
<dbReference type="InParanoid" id="A0A1W0W4V3"/>
<evidence type="ECO:0000256" key="2">
    <source>
        <dbReference type="SAM" id="Phobius"/>
    </source>
</evidence>
<feature type="region of interest" description="Disordered" evidence="1">
    <location>
        <begin position="1"/>
        <end position="31"/>
    </location>
</feature>
<dbReference type="Proteomes" id="UP000000768">
    <property type="component" value="Chromosome 2"/>
</dbReference>
<proteinExistence type="predicted"/>
<name>A0A1W0W4V3_SORBI</name>
<sequence length="71" mass="8354">MCRSDSASMHAMPLRIPWRDDSDEESTERSQKPKEKYFFYFDLSLNCLLYLLSLFDQNLVEALGDVSKADW</sequence>
<keyword evidence="2" id="KW-0812">Transmembrane</keyword>
<organism evidence="3 4">
    <name type="scientific">Sorghum bicolor</name>
    <name type="common">Sorghum</name>
    <name type="synonym">Sorghum vulgare</name>
    <dbReference type="NCBI Taxonomy" id="4558"/>
    <lineage>
        <taxon>Eukaryota</taxon>
        <taxon>Viridiplantae</taxon>
        <taxon>Streptophyta</taxon>
        <taxon>Embryophyta</taxon>
        <taxon>Tracheophyta</taxon>
        <taxon>Spermatophyta</taxon>
        <taxon>Magnoliopsida</taxon>
        <taxon>Liliopsida</taxon>
        <taxon>Poales</taxon>
        <taxon>Poaceae</taxon>
        <taxon>PACMAD clade</taxon>
        <taxon>Panicoideae</taxon>
        <taxon>Andropogonodae</taxon>
        <taxon>Andropogoneae</taxon>
        <taxon>Sorghinae</taxon>
        <taxon>Sorghum</taxon>
    </lineage>
</organism>
<reference evidence="3 4" key="1">
    <citation type="journal article" date="2009" name="Nature">
        <title>The Sorghum bicolor genome and the diversification of grasses.</title>
        <authorList>
            <person name="Paterson A.H."/>
            <person name="Bowers J.E."/>
            <person name="Bruggmann R."/>
            <person name="Dubchak I."/>
            <person name="Grimwood J."/>
            <person name="Gundlach H."/>
            <person name="Haberer G."/>
            <person name="Hellsten U."/>
            <person name="Mitros T."/>
            <person name="Poliakov A."/>
            <person name="Schmutz J."/>
            <person name="Spannagl M."/>
            <person name="Tang H."/>
            <person name="Wang X."/>
            <person name="Wicker T."/>
            <person name="Bharti A.K."/>
            <person name="Chapman J."/>
            <person name="Feltus F.A."/>
            <person name="Gowik U."/>
            <person name="Grigoriev I.V."/>
            <person name="Lyons E."/>
            <person name="Maher C.A."/>
            <person name="Martis M."/>
            <person name="Narechania A."/>
            <person name="Otillar R.P."/>
            <person name="Penning B.W."/>
            <person name="Salamov A.A."/>
            <person name="Wang Y."/>
            <person name="Zhang L."/>
            <person name="Carpita N.C."/>
            <person name="Freeling M."/>
            <person name="Gingle A.R."/>
            <person name="Hash C.T."/>
            <person name="Keller B."/>
            <person name="Klein P."/>
            <person name="Kresovich S."/>
            <person name="McCann M.C."/>
            <person name="Ming R."/>
            <person name="Peterson D.G."/>
            <person name="Mehboob-ur-Rahman"/>
            <person name="Ware D."/>
            <person name="Westhoff P."/>
            <person name="Mayer K.F."/>
            <person name="Messing J."/>
            <person name="Rokhsar D.S."/>
        </authorList>
    </citation>
    <scope>NUCLEOTIDE SEQUENCE [LARGE SCALE GENOMIC DNA]</scope>
    <source>
        <strain evidence="4">cv. BTx623</strain>
    </source>
</reference>
<keyword evidence="2" id="KW-0472">Membrane</keyword>
<gene>
    <name evidence="3" type="ORF">SORBI_3002G189750</name>
</gene>
<dbReference type="AlphaFoldDB" id="A0A1W0W4V3"/>
<dbReference type="Gramene" id="OQU89438">
    <property type="protein sequence ID" value="OQU89438"/>
    <property type="gene ID" value="SORBI_3002G189750"/>
</dbReference>
<evidence type="ECO:0000313" key="4">
    <source>
        <dbReference type="Proteomes" id="UP000000768"/>
    </source>
</evidence>
<accession>A0A1W0W4V3</accession>
<evidence type="ECO:0000313" key="3">
    <source>
        <dbReference type="EMBL" id="OQU89438.1"/>
    </source>
</evidence>